<keyword evidence="2" id="KW-1185">Reference proteome</keyword>
<name>A0AAW0DN43_9AGAR</name>
<evidence type="ECO:0000313" key="2">
    <source>
        <dbReference type="Proteomes" id="UP001383192"/>
    </source>
</evidence>
<proteinExistence type="predicted"/>
<organism evidence="1 2">
    <name type="scientific">Paramarasmius palmivorus</name>
    <dbReference type="NCBI Taxonomy" id="297713"/>
    <lineage>
        <taxon>Eukaryota</taxon>
        <taxon>Fungi</taxon>
        <taxon>Dikarya</taxon>
        <taxon>Basidiomycota</taxon>
        <taxon>Agaricomycotina</taxon>
        <taxon>Agaricomycetes</taxon>
        <taxon>Agaricomycetidae</taxon>
        <taxon>Agaricales</taxon>
        <taxon>Marasmiineae</taxon>
        <taxon>Marasmiaceae</taxon>
        <taxon>Paramarasmius</taxon>
    </lineage>
</organism>
<reference evidence="1 2" key="1">
    <citation type="submission" date="2024-01" db="EMBL/GenBank/DDBJ databases">
        <title>A draft genome for a cacao thread blight-causing isolate of Paramarasmius palmivorus.</title>
        <authorList>
            <person name="Baruah I.K."/>
            <person name="Bukari Y."/>
            <person name="Amoako-Attah I."/>
            <person name="Meinhardt L.W."/>
            <person name="Bailey B.A."/>
            <person name="Cohen S.P."/>
        </authorList>
    </citation>
    <scope>NUCLEOTIDE SEQUENCE [LARGE SCALE GENOMIC DNA]</scope>
    <source>
        <strain evidence="1 2">GH-12</strain>
    </source>
</reference>
<dbReference type="AlphaFoldDB" id="A0AAW0DN43"/>
<evidence type="ECO:0000313" key="1">
    <source>
        <dbReference type="EMBL" id="KAK7053039.1"/>
    </source>
</evidence>
<comment type="caution">
    <text evidence="1">The sequence shown here is derived from an EMBL/GenBank/DDBJ whole genome shotgun (WGS) entry which is preliminary data.</text>
</comment>
<dbReference type="EMBL" id="JAYKXP010000011">
    <property type="protein sequence ID" value="KAK7053039.1"/>
    <property type="molecule type" value="Genomic_DNA"/>
</dbReference>
<dbReference type="Proteomes" id="UP001383192">
    <property type="component" value="Unassembled WGS sequence"/>
</dbReference>
<gene>
    <name evidence="1" type="ORF">VNI00_004360</name>
</gene>
<protein>
    <submittedName>
        <fullName evidence="1">Uncharacterized protein</fullName>
    </submittedName>
</protein>
<dbReference type="InterPro" id="IPR016159">
    <property type="entry name" value="Cullin_repeat-like_dom_sf"/>
</dbReference>
<sequence>MPRKPKTTCLPFDELWTDIVFALDQIFKDVPTAKNDSTPIDVQSYMKAHYACFSLITFYPHPSDTSLPELQNPELAPLYKPSENRPDTAHTHKCLLFYEKLDSYFAAKARTLKPSDSEDLFRTYAAAVKKADRALNDFNRHVMARLRNEGKGGFQVARDSHGQLTEKTVKEATLWGYEKDAGNIEEIQGYIEAGLTLTRIVSINATGLRRFGTEVVEALDLEAALGNELDELEKAEVDGMLKQIGFPPSHRWREMLRGSASG</sequence>
<accession>A0AAW0DN43</accession>
<dbReference type="SUPFAM" id="SSF74788">
    <property type="entry name" value="Cullin repeat-like"/>
    <property type="match status" value="1"/>
</dbReference>